<sequence length="314" mass="35004">MAEKAFPSYGTTTMNPTGILREAMKLLARNEKLMLQVILLALSPFSFLVLLHYLVAGPLLEKVEDTYESSSLDPRDLKALVVLEIPFLVALCIVSMFGTTITIYASALTCIGKSATLKELMLWILSTWKKPAITWLYISLLTIAYTLLSLFSIQLPSLIIGTTNATYTYAYPCSWLVAILAASFYLYLATVWTLGLTISVVEDDCHGVTALRKSGKLMEGRKFQGFFLMLTLVLLSLPVYVLFYVTSADDDDVLGPVIRLSFMFIATLLFCLTNIFTFVVYTVFYFECKHSHGEKLDMELGPGYRSVPTITNAS</sequence>
<evidence type="ECO:0000256" key="1">
    <source>
        <dbReference type="SAM" id="Phobius"/>
    </source>
</evidence>
<feature type="transmembrane region" description="Helical" evidence="1">
    <location>
        <begin position="257"/>
        <end position="286"/>
    </location>
</feature>
<keyword evidence="1" id="KW-1133">Transmembrane helix</keyword>
<feature type="transmembrane region" description="Helical" evidence="1">
    <location>
        <begin position="175"/>
        <end position="202"/>
    </location>
</feature>
<organism evidence="2">
    <name type="scientific">Davidia involucrata</name>
    <name type="common">Dove tree</name>
    <dbReference type="NCBI Taxonomy" id="16924"/>
    <lineage>
        <taxon>Eukaryota</taxon>
        <taxon>Viridiplantae</taxon>
        <taxon>Streptophyta</taxon>
        <taxon>Embryophyta</taxon>
        <taxon>Tracheophyta</taxon>
        <taxon>Spermatophyta</taxon>
        <taxon>Magnoliopsida</taxon>
        <taxon>eudicotyledons</taxon>
        <taxon>Gunneridae</taxon>
        <taxon>Pentapetalae</taxon>
        <taxon>asterids</taxon>
        <taxon>Cornales</taxon>
        <taxon>Nyssaceae</taxon>
        <taxon>Davidia</taxon>
    </lineage>
</organism>
<feature type="transmembrane region" description="Helical" evidence="1">
    <location>
        <begin position="132"/>
        <end position="155"/>
    </location>
</feature>
<dbReference type="EMBL" id="GHES01039208">
    <property type="protein sequence ID" value="MPA69767.1"/>
    <property type="molecule type" value="Transcribed_RNA"/>
</dbReference>
<keyword evidence="1" id="KW-0472">Membrane</keyword>
<keyword evidence="1" id="KW-0812">Transmembrane</keyword>
<accession>A0A5B7BLU7</accession>
<feature type="transmembrane region" description="Helical" evidence="1">
    <location>
        <begin position="33"/>
        <end position="55"/>
    </location>
</feature>
<name>A0A5B7BLU7_DAVIN</name>
<dbReference type="PANTHER" id="PTHR33133">
    <property type="entry name" value="OS08G0107100 PROTEIN-RELATED"/>
    <property type="match status" value="1"/>
</dbReference>
<gene>
    <name evidence="2" type="ORF">Din_039208</name>
</gene>
<feature type="transmembrane region" description="Helical" evidence="1">
    <location>
        <begin position="85"/>
        <end position="111"/>
    </location>
</feature>
<evidence type="ECO:0000313" key="2">
    <source>
        <dbReference type="EMBL" id="MPA69767.1"/>
    </source>
</evidence>
<protein>
    <submittedName>
        <fullName evidence="2">Uncharacterized protein</fullName>
    </submittedName>
</protein>
<feature type="transmembrane region" description="Helical" evidence="1">
    <location>
        <begin position="223"/>
        <end position="245"/>
    </location>
</feature>
<reference evidence="2" key="1">
    <citation type="submission" date="2019-08" db="EMBL/GenBank/DDBJ databases">
        <title>Reference gene set and small RNA set construction with multiple tissues from Davidia involucrata Baill.</title>
        <authorList>
            <person name="Yang H."/>
            <person name="Zhou C."/>
            <person name="Li G."/>
            <person name="Wang J."/>
            <person name="Gao P."/>
            <person name="Wang M."/>
            <person name="Wang R."/>
            <person name="Zhao Y."/>
        </authorList>
    </citation>
    <scope>NUCLEOTIDE SEQUENCE</scope>
    <source>
        <tissue evidence="2">Mixed with DoveR01_LX</tissue>
    </source>
</reference>
<dbReference type="PANTHER" id="PTHR33133:SF27">
    <property type="entry name" value="G-PROTEIN COUPLED RECEPTORS FAMILY 1 PROFILE DOMAIN-CONTAINING PROTEIN"/>
    <property type="match status" value="1"/>
</dbReference>
<dbReference type="AlphaFoldDB" id="A0A5B7BLU7"/>
<proteinExistence type="predicted"/>